<proteinExistence type="predicted"/>
<dbReference type="EMBL" id="BMLB01000004">
    <property type="protein sequence ID" value="GGK73273.1"/>
    <property type="molecule type" value="Genomic_DNA"/>
</dbReference>
<dbReference type="Pfam" id="PF03476">
    <property type="entry name" value="MOSC_N"/>
    <property type="match status" value="1"/>
</dbReference>
<evidence type="ECO:0000313" key="2">
    <source>
        <dbReference type="EMBL" id="GGK73273.1"/>
    </source>
</evidence>
<sequence length="238" mass="25870">MSCAVTAIRRYPVKSMGGEPLERVTVDPRGLQGDRWYAVVDGEGRLASAKDSRRFRRRDEILDYTAATRDGQVLVTGPEGTWPVGDPALDAVLTGRTGSGVQVLPERDVPHQDGGAVSLVGTATLDWCAQRWGVDADPRRLRVNLVVATTEPFVEETWTGRALVVGVCTLRVVERIPRCRTIDVRQDGVEPRGRWLRPLGTERDACLAVYADVVSPGEVGVGDRLRVEDPASEGTLAG</sequence>
<dbReference type="InterPro" id="IPR011037">
    <property type="entry name" value="Pyrv_Knase-like_insert_dom_sf"/>
</dbReference>
<accession>A0ABQ2FAH8</accession>
<evidence type="ECO:0000313" key="3">
    <source>
        <dbReference type="Proteomes" id="UP000662111"/>
    </source>
</evidence>
<protein>
    <submittedName>
        <fullName evidence="2">Molybdenum cofactor sulfurase</fullName>
    </submittedName>
</protein>
<dbReference type="SUPFAM" id="SSF50800">
    <property type="entry name" value="PK beta-barrel domain-like"/>
    <property type="match status" value="1"/>
</dbReference>
<name>A0ABQ2FAH8_9MICO</name>
<dbReference type="Gene3D" id="2.40.33.20">
    <property type="entry name" value="PK beta-barrel domain-like"/>
    <property type="match status" value="1"/>
</dbReference>
<dbReference type="PROSITE" id="PS51340">
    <property type="entry name" value="MOSC"/>
    <property type="match status" value="1"/>
</dbReference>
<dbReference type="InterPro" id="IPR005302">
    <property type="entry name" value="MoCF_Sase_C"/>
</dbReference>
<dbReference type="RefSeq" id="WP_022920119.1">
    <property type="nucleotide sequence ID" value="NZ_BMLB01000004.1"/>
</dbReference>
<dbReference type="InterPro" id="IPR005303">
    <property type="entry name" value="MOCOS_middle"/>
</dbReference>
<keyword evidence="3" id="KW-1185">Reference proteome</keyword>
<evidence type="ECO:0000259" key="1">
    <source>
        <dbReference type="PROSITE" id="PS51340"/>
    </source>
</evidence>
<feature type="domain" description="MOSC" evidence="1">
    <location>
        <begin position="86"/>
        <end position="228"/>
    </location>
</feature>
<reference evidence="3" key="1">
    <citation type="journal article" date="2019" name="Int. J. Syst. Evol. Microbiol.">
        <title>The Global Catalogue of Microorganisms (GCM) 10K type strain sequencing project: providing services to taxonomists for standard genome sequencing and annotation.</title>
        <authorList>
            <consortium name="The Broad Institute Genomics Platform"/>
            <consortium name="The Broad Institute Genome Sequencing Center for Infectious Disease"/>
            <person name="Wu L."/>
            <person name="Ma J."/>
        </authorList>
    </citation>
    <scope>NUCLEOTIDE SEQUENCE [LARGE SCALE GENOMIC DNA]</scope>
    <source>
        <strain evidence="3">CGMCC 1.5362</strain>
    </source>
</reference>
<dbReference type="Proteomes" id="UP000662111">
    <property type="component" value="Unassembled WGS sequence"/>
</dbReference>
<gene>
    <name evidence="2" type="ORF">GCM10011509_22300</name>
</gene>
<organism evidence="2 3">
    <name type="scientific">Ornithinimicrobium pekingense</name>
    <dbReference type="NCBI Taxonomy" id="384677"/>
    <lineage>
        <taxon>Bacteria</taxon>
        <taxon>Bacillati</taxon>
        <taxon>Actinomycetota</taxon>
        <taxon>Actinomycetes</taxon>
        <taxon>Micrococcales</taxon>
        <taxon>Ornithinimicrobiaceae</taxon>
        <taxon>Ornithinimicrobium</taxon>
    </lineage>
</organism>
<dbReference type="Pfam" id="PF03473">
    <property type="entry name" value="MOSC"/>
    <property type="match status" value="1"/>
</dbReference>
<comment type="caution">
    <text evidence="2">The sequence shown here is derived from an EMBL/GenBank/DDBJ whole genome shotgun (WGS) entry which is preliminary data.</text>
</comment>